<feature type="signal peptide" evidence="1">
    <location>
        <begin position="1"/>
        <end position="18"/>
    </location>
</feature>
<dbReference type="AlphaFoldDB" id="A0A699IFS0"/>
<protein>
    <submittedName>
        <fullName evidence="2">Uncharacterized mitochondrial protein AtMg00810-like</fullName>
    </submittedName>
</protein>
<feature type="chain" id="PRO_5025489885" evidence="1">
    <location>
        <begin position="19"/>
        <end position="272"/>
    </location>
</feature>
<proteinExistence type="predicted"/>
<comment type="caution">
    <text evidence="2">The sequence shown here is derived from an EMBL/GenBank/DDBJ whole genome shotgun (WGS) entry which is preliminary data.</text>
</comment>
<reference evidence="2" key="1">
    <citation type="journal article" date="2019" name="Sci. Rep.">
        <title>Draft genome of Tanacetum cinerariifolium, the natural source of mosquito coil.</title>
        <authorList>
            <person name="Yamashiro T."/>
            <person name="Shiraishi A."/>
            <person name="Satake H."/>
            <person name="Nakayama K."/>
        </authorList>
    </citation>
    <scope>NUCLEOTIDE SEQUENCE</scope>
</reference>
<feature type="non-terminal residue" evidence="2">
    <location>
        <position position="272"/>
    </location>
</feature>
<dbReference type="EMBL" id="BKCJ010264693">
    <property type="protein sequence ID" value="GEZ31754.1"/>
    <property type="molecule type" value="Genomic_DNA"/>
</dbReference>
<accession>A0A699IFS0</accession>
<gene>
    <name evidence="2" type="ORF">Tci_503727</name>
</gene>
<dbReference type="PANTHER" id="PTHR11439">
    <property type="entry name" value="GAG-POL-RELATED RETROTRANSPOSON"/>
    <property type="match status" value="1"/>
</dbReference>
<dbReference type="PANTHER" id="PTHR11439:SF461">
    <property type="entry name" value="OS10G0432200 PROTEIN"/>
    <property type="match status" value="1"/>
</dbReference>
<sequence length="272" mass="30698">MILFILLILVCLVRLSLPYTVFMSLSIERSIERYKARLVSKGYAQEYGMDYEETFAPVAKMTTVASSPKGYLISQSKYIGDLLKRARITNKMVEDIPIDAKAKYIMTDGDPLADPSLYRTIVGSLVFLTITRLVISYAVHIVNPFVSAPTTVHQVAVLHILRYLRGTQFQTLLFPSMSSLDLRAYCDSDWVGDVVLRKSTTGFCIFLGDPLISWKSKKQDVLSKSSIEAEYRAMTVTTSKIVWLRWFLADMGVRISCFTSLHCDKCSAIQIV</sequence>
<organism evidence="2">
    <name type="scientific">Tanacetum cinerariifolium</name>
    <name type="common">Dalmatian daisy</name>
    <name type="synonym">Chrysanthemum cinerariifolium</name>
    <dbReference type="NCBI Taxonomy" id="118510"/>
    <lineage>
        <taxon>Eukaryota</taxon>
        <taxon>Viridiplantae</taxon>
        <taxon>Streptophyta</taxon>
        <taxon>Embryophyta</taxon>
        <taxon>Tracheophyta</taxon>
        <taxon>Spermatophyta</taxon>
        <taxon>Magnoliopsida</taxon>
        <taxon>eudicotyledons</taxon>
        <taxon>Gunneridae</taxon>
        <taxon>Pentapetalae</taxon>
        <taxon>asterids</taxon>
        <taxon>campanulids</taxon>
        <taxon>Asterales</taxon>
        <taxon>Asteraceae</taxon>
        <taxon>Asteroideae</taxon>
        <taxon>Anthemideae</taxon>
        <taxon>Anthemidinae</taxon>
        <taxon>Tanacetum</taxon>
    </lineage>
</organism>
<keyword evidence="1" id="KW-0732">Signal</keyword>
<name>A0A699IFS0_TANCI</name>
<evidence type="ECO:0000256" key="1">
    <source>
        <dbReference type="SAM" id="SignalP"/>
    </source>
</evidence>
<dbReference type="CDD" id="cd09272">
    <property type="entry name" value="RNase_HI_RT_Ty1"/>
    <property type="match status" value="1"/>
</dbReference>
<evidence type="ECO:0000313" key="2">
    <source>
        <dbReference type="EMBL" id="GEZ31754.1"/>
    </source>
</evidence>